<dbReference type="RefSeq" id="XP_067714823.1">
    <property type="nucleotide sequence ID" value="XM_067858722.1"/>
</dbReference>
<name>A0AAV4LRY4_BABCB</name>
<dbReference type="Proteomes" id="UP001497744">
    <property type="component" value="Unassembled WGS sequence"/>
</dbReference>
<organism evidence="2 3">
    <name type="scientific">Babesia caballi</name>
    <dbReference type="NCBI Taxonomy" id="5871"/>
    <lineage>
        <taxon>Eukaryota</taxon>
        <taxon>Sar</taxon>
        <taxon>Alveolata</taxon>
        <taxon>Apicomplexa</taxon>
        <taxon>Aconoidasida</taxon>
        <taxon>Piroplasmida</taxon>
        <taxon>Babesiidae</taxon>
        <taxon>Babesia</taxon>
    </lineage>
</organism>
<comment type="caution">
    <text evidence="2">The sequence shown here is derived from an EMBL/GenBank/DDBJ whole genome shotgun (WGS) entry which is preliminary data.</text>
</comment>
<sequence length="360" mass="39130">MVLPVEILQESGYLLVLTRRQLIVGHMCHPDQEEQHHRRLARRGQVLSPTRRHYPGQTERRRRSAPQLVAMAAGLPWPWFAAQCPTAASDGTTRPSRSETPARCPEAAGVAHGAPRKVDGVPLELGRNVLVGNAAPEDAGAQKVLRPDRRRHDHELERGQLGRARLELLAAKLHHAGKHADQQVTVEVALVGLVDDQHAVARAQQVLLYFLEQDAVGHELDLAELLVVAPVEAVLVADEGLGVELQGDLLVQGQAGDAADLRDAHDGVAAAEAVLVQELRHLRGLAAAGVAGDDHDVVVLHCVHDLLLHHAGGQLDTASVDLLQTVHVYVGVRGHPGRCFRVVRLFGPFGRLLVPRHLRH</sequence>
<dbReference type="EMBL" id="BPLF01000002">
    <property type="protein sequence ID" value="GIX62754.1"/>
    <property type="molecule type" value="Genomic_DNA"/>
</dbReference>
<feature type="compositionally biased region" description="Basic residues" evidence="1">
    <location>
        <begin position="50"/>
        <end position="64"/>
    </location>
</feature>
<protein>
    <submittedName>
        <fullName evidence="2">Uncharacterized protein</fullName>
    </submittedName>
</protein>
<feature type="region of interest" description="Disordered" evidence="1">
    <location>
        <begin position="86"/>
        <end position="112"/>
    </location>
</feature>
<accession>A0AAV4LRY4</accession>
<evidence type="ECO:0000256" key="1">
    <source>
        <dbReference type="SAM" id="MobiDB-lite"/>
    </source>
</evidence>
<evidence type="ECO:0000313" key="3">
    <source>
        <dbReference type="Proteomes" id="UP001497744"/>
    </source>
</evidence>
<gene>
    <name evidence="2" type="ORF">BcabD6B2_21890</name>
</gene>
<feature type="region of interest" description="Disordered" evidence="1">
    <location>
        <begin position="32"/>
        <end position="65"/>
    </location>
</feature>
<dbReference type="AlphaFoldDB" id="A0AAV4LRY4"/>
<evidence type="ECO:0000313" key="2">
    <source>
        <dbReference type="EMBL" id="GIX62754.1"/>
    </source>
</evidence>
<proteinExistence type="predicted"/>
<reference evidence="2 3" key="1">
    <citation type="submission" date="2021-06" db="EMBL/GenBank/DDBJ databases">
        <title>Genome sequence of Babesia caballi.</title>
        <authorList>
            <person name="Yamagishi J."/>
            <person name="Kidaka T."/>
            <person name="Ochi A."/>
        </authorList>
    </citation>
    <scope>NUCLEOTIDE SEQUENCE [LARGE SCALE GENOMIC DNA]</scope>
    <source>
        <strain evidence="2">USDA-D6B2</strain>
    </source>
</reference>
<feature type="compositionally biased region" description="Polar residues" evidence="1">
    <location>
        <begin position="89"/>
        <end position="99"/>
    </location>
</feature>
<dbReference type="GeneID" id="94194235"/>
<keyword evidence="3" id="KW-1185">Reference proteome</keyword>